<keyword evidence="3" id="KW-1003">Cell membrane</keyword>
<comment type="caution">
    <text evidence="9">The sequence shown here is derived from an EMBL/GenBank/DDBJ whole genome shotgun (WGS) entry which is preliminary data.</text>
</comment>
<comment type="subcellular location">
    <subcellularLocation>
        <location evidence="1">Cell membrane</location>
        <topology evidence="1">Multi-pass membrane protein</topology>
    </subcellularLocation>
</comment>
<name>A0ABT1XQJ1_9SPHN</name>
<evidence type="ECO:0000256" key="5">
    <source>
        <dbReference type="ARBA" id="ARBA00022960"/>
    </source>
</evidence>
<keyword evidence="7 8" id="KW-0472">Membrane</keyword>
<evidence type="ECO:0000256" key="2">
    <source>
        <dbReference type="ARBA" id="ARBA00007776"/>
    </source>
</evidence>
<keyword evidence="5" id="KW-0133">Cell shape</keyword>
<dbReference type="NCBIfam" id="TIGR03426">
    <property type="entry name" value="shape_MreD"/>
    <property type="match status" value="1"/>
</dbReference>
<organism evidence="9 10">
    <name type="scientific">Parerythrobacter lacustris</name>
    <dbReference type="NCBI Taxonomy" id="2969984"/>
    <lineage>
        <taxon>Bacteria</taxon>
        <taxon>Pseudomonadati</taxon>
        <taxon>Pseudomonadota</taxon>
        <taxon>Alphaproteobacteria</taxon>
        <taxon>Sphingomonadales</taxon>
        <taxon>Erythrobacteraceae</taxon>
        <taxon>Parerythrobacter</taxon>
    </lineage>
</organism>
<feature type="transmembrane region" description="Helical" evidence="8">
    <location>
        <begin position="120"/>
        <end position="141"/>
    </location>
</feature>
<evidence type="ECO:0000256" key="1">
    <source>
        <dbReference type="ARBA" id="ARBA00004651"/>
    </source>
</evidence>
<proteinExistence type="inferred from homology"/>
<evidence type="ECO:0000256" key="4">
    <source>
        <dbReference type="ARBA" id="ARBA00022692"/>
    </source>
</evidence>
<keyword evidence="10" id="KW-1185">Reference proteome</keyword>
<reference evidence="9 10" key="1">
    <citation type="submission" date="2022-08" db="EMBL/GenBank/DDBJ databases">
        <title>Polyphasic taxonomy analysis of Qipengyuania sp.RS5-5.</title>
        <authorList>
            <person name="Xamxidin M."/>
            <person name="Wu M."/>
        </authorList>
    </citation>
    <scope>NUCLEOTIDE SEQUENCE [LARGE SCALE GENOMIC DNA]</scope>
    <source>
        <strain evidence="9 10">RS5-5</strain>
    </source>
</reference>
<gene>
    <name evidence="9" type="primary">mreD</name>
    <name evidence="9" type="ORF">NSO95_08180</name>
</gene>
<evidence type="ECO:0000256" key="8">
    <source>
        <dbReference type="SAM" id="Phobius"/>
    </source>
</evidence>
<dbReference type="RefSeq" id="WP_257595701.1">
    <property type="nucleotide sequence ID" value="NZ_JANKHH010000004.1"/>
</dbReference>
<keyword evidence="6 8" id="KW-1133">Transmembrane helix</keyword>
<sequence length="184" mass="20570">MERVNPQSRRDAYGSRINRAPSPVLVFAVPIVSILLCTLLPLFFITSAVPYVPPLAFMMLMAWRIIRPGIFPVWIGFPLGLFDDLFSGQPFGSAMLLWSLAMIAIDIIEARFPWRSFVQDWLTVAGFTTLYIVAAAIVSGGELGAPMVIALLPQIVLAIVLFPVIARLVARLDRLRLTRFREVR</sequence>
<dbReference type="Pfam" id="PF04093">
    <property type="entry name" value="MreD"/>
    <property type="match status" value="1"/>
</dbReference>
<feature type="transmembrane region" description="Helical" evidence="8">
    <location>
        <begin position="89"/>
        <end position="108"/>
    </location>
</feature>
<feature type="transmembrane region" description="Helical" evidence="8">
    <location>
        <begin position="147"/>
        <end position="170"/>
    </location>
</feature>
<protein>
    <submittedName>
        <fullName evidence="9">Rod shape-determining protein MreD</fullName>
    </submittedName>
</protein>
<comment type="similarity">
    <text evidence="2">Belongs to the MreD family.</text>
</comment>
<feature type="transmembrane region" description="Helical" evidence="8">
    <location>
        <begin position="24"/>
        <end position="45"/>
    </location>
</feature>
<evidence type="ECO:0000313" key="9">
    <source>
        <dbReference type="EMBL" id="MCR2833923.1"/>
    </source>
</evidence>
<dbReference type="InterPro" id="IPR007227">
    <property type="entry name" value="Cell_shape_determining_MreD"/>
</dbReference>
<evidence type="ECO:0000256" key="7">
    <source>
        <dbReference type="ARBA" id="ARBA00023136"/>
    </source>
</evidence>
<evidence type="ECO:0000256" key="6">
    <source>
        <dbReference type="ARBA" id="ARBA00022989"/>
    </source>
</evidence>
<dbReference type="Proteomes" id="UP001206067">
    <property type="component" value="Unassembled WGS sequence"/>
</dbReference>
<evidence type="ECO:0000256" key="3">
    <source>
        <dbReference type="ARBA" id="ARBA00022475"/>
    </source>
</evidence>
<accession>A0ABT1XQJ1</accession>
<keyword evidence="4 8" id="KW-0812">Transmembrane</keyword>
<dbReference type="EMBL" id="JANKHH010000004">
    <property type="protein sequence ID" value="MCR2833923.1"/>
    <property type="molecule type" value="Genomic_DNA"/>
</dbReference>
<evidence type="ECO:0000313" key="10">
    <source>
        <dbReference type="Proteomes" id="UP001206067"/>
    </source>
</evidence>